<keyword evidence="1" id="KW-0812">Transmembrane</keyword>
<protein>
    <submittedName>
        <fullName evidence="2">Uncharacterized protein</fullName>
    </submittedName>
</protein>
<proteinExistence type="predicted"/>
<reference evidence="2" key="1">
    <citation type="submission" date="2014-11" db="EMBL/GenBank/DDBJ databases">
        <authorList>
            <person name="Amaro Gonzalez C."/>
        </authorList>
    </citation>
    <scope>NUCLEOTIDE SEQUENCE</scope>
</reference>
<name>A0A0E9Y0J4_ANGAN</name>
<organism evidence="2">
    <name type="scientific">Anguilla anguilla</name>
    <name type="common">European freshwater eel</name>
    <name type="synonym">Muraena anguilla</name>
    <dbReference type="NCBI Taxonomy" id="7936"/>
    <lineage>
        <taxon>Eukaryota</taxon>
        <taxon>Metazoa</taxon>
        <taxon>Chordata</taxon>
        <taxon>Craniata</taxon>
        <taxon>Vertebrata</taxon>
        <taxon>Euteleostomi</taxon>
        <taxon>Actinopterygii</taxon>
        <taxon>Neopterygii</taxon>
        <taxon>Teleostei</taxon>
        <taxon>Anguilliformes</taxon>
        <taxon>Anguillidae</taxon>
        <taxon>Anguilla</taxon>
    </lineage>
</organism>
<feature type="transmembrane region" description="Helical" evidence="1">
    <location>
        <begin position="12"/>
        <end position="38"/>
    </location>
</feature>
<evidence type="ECO:0000313" key="2">
    <source>
        <dbReference type="EMBL" id="JAI08508.1"/>
    </source>
</evidence>
<keyword evidence="1" id="KW-1133">Transmembrane helix</keyword>
<sequence>MIFSFLGENKWGLLFFSVGCLVLFYFLYVYNFFSALYFRILWSRERECVVTSLYHPFTQSVILFCSEVIMRCSDRAALTSSPPMFFFRALRGGNEMIVILMRPRCCSTWRYCKRRY</sequence>
<dbReference type="AlphaFoldDB" id="A0A0E9Y0J4"/>
<keyword evidence="1" id="KW-0472">Membrane</keyword>
<accession>A0A0E9Y0J4</accession>
<dbReference type="EMBL" id="GBXM01000070">
    <property type="protein sequence ID" value="JAI08508.1"/>
    <property type="molecule type" value="Transcribed_RNA"/>
</dbReference>
<evidence type="ECO:0000256" key="1">
    <source>
        <dbReference type="SAM" id="Phobius"/>
    </source>
</evidence>
<reference evidence="2" key="2">
    <citation type="journal article" date="2015" name="Fish Shellfish Immunol.">
        <title>Early steps in the European eel (Anguilla anguilla)-Vibrio vulnificus interaction in the gills: Role of the RtxA13 toxin.</title>
        <authorList>
            <person name="Callol A."/>
            <person name="Pajuelo D."/>
            <person name="Ebbesson L."/>
            <person name="Teles M."/>
            <person name="MacKenzie S."/>
            <person name="Amaro C."/>
        </authorList>
    </citation>
    <scope>NUCLEOTIDE SEQUENCE</scope>
</reference>